<evidence type="ECO:0000313" key="4">
    <source>
        <dbReference type="Proteomes" id="UP000800094"/>
    </source>
</evidence>
<keyword evidence="2" id="KW-0812">Transmembrane</keyword>
<proteinExistence type="predicted"/>
<reference evidence="3" key="1">
    <citation type="journal article" date="2020" name="Stud. Mycol.">
        <title>101 Dothideomycetes genomes: a test case for predicting lifestyles and emergence of pathogens.</title>
        <authorList>
            <person name="Haridas S."/>
            <person name="Albert R."/>
            <person name="Binder M."/>
            <person name="Bloem J."/>
            <person name="Labutti K."/>
            <person name="Salamov A."/>
            <person name="Andreopoulos B."/>
            <person name="Baker S."/>
            <person name="Barry K."/>
            <person name="Bills G."/>
            <person name="Bluhm B."/>
            <person name="Cannon C."/>
            <person name="Castanera R."/>
            <person name="Culley D."/>
            <person name="Daum C."/>
            <person name="Ezra D."/>
            <person name="Gonzalez J."/>
            <person name="Henrissat B."/>
            <person name="Kuo A."/>
            <person name="Liang C."/>
            <person name="Lipzen A."/>
            <person name="Lutzoni F."/>
            <person name="Magnuson J."/>
            <person name="Mondo S."/>
            <person name="Nolan M."/>
            <person name="Ohm R."/>
            <person name="Pangilinan J."/>
            <person name="Park H.-J."/>
            <person name="Ramirez L."/>
            <person name="Alfaro M."/>
            <person name="Sun H."/>
            <person name="Tritt A."/>
            <person name="Yoshinaga Y."/>
            <person name="Zwiers L.-H."/>
            <person name="Turgeon B."/>
            <person name="Goodwin S."/>
            <person name="Spatafora J."/>
            <person name="Crous P."/>
            <person name="Grigoriev I."/>
        </authorList>
    </citation>
    <scope>NUCLEOTIDE SEQUENCE</scope>
    <source>
        <strain evidence="3">CBS 122368</strain>
    </source>
</reference>
<evidence type="ECO:0000313" key="3">
    <source>
        <dbReference type="EMBL" id="KAF2256999.1"/>
    </source>
</evidence>
<evidence type="ECO:0000256" key="1">
    <source>
        <dbReference type="SAM" id="MobiDB-lite"/>
    </source>
</evidence>
<dbReference type="PANTHER" id="PTHR28199">
    <property type="entry name" value="PROCESSING OF GAS1 AND ALP PROTEIN 2"/>
    <property type="match status" value="1"/>
</dbReference>
<dbReference type="PANTHER" id="PTHR28199:SF1">
    <property type="entry name" value="PROCESSING OF GAS1 AND ALP PROTEIN 2"/>
    <property type="match status" value="1"/>
</dbReference>
<feature type="region of interest" description="Disordered" evidence="1">
    <location>
        <begin position="61"/>
        <end position="104"/>
    </location>
</feature>
<keyword evidence="2" id="KW-0472">Membrane</keyword>
<dbReference type="InterPro" id="IPR011431">
    <property type="entry name" value="Trafficking_Pga2"/>
</dbReference>
<feature type="compositionally biased region" description="Acidic residues" evidence="1">
    <location>
        <begin position="90"/>
        <end position="99"/>
    </location>
</feature>
<dbReference type="GeneID" id="54588440"/>
<name>A0A6A6J2P9_9PLEO</name>
<keyword evidence="4" id="KW-1185">Reference proteome</keyword>
<gene>
    <name evidence="3" type="ORF">BU26DRAFT_599586</name>
</gene>
<dbReference type="Pfam" id="PF07543">
    <property type="entry name" value="PGA2"/>
    <property type="match status" value="1"/>
</dbReference>
<feature type="region of interest" description="Disordered" evidence="1">
    <location>
        <begin position="124"/>
        <end position="145"/>
    </location>
</feature>
<dbReference type="PIRSF" id="PIRSF022909">
    <property type="entry name" value="UCP022909"/>
    <property type="match status" value="1"/>
</dbReference>
<evidence type="ECO:0000256" key="2">
    <source>
        <dbReference type="SAM" id="Phobius"/>
    </source>
</evidence>
<dbReference type="OrthoDB" id="4227028at2759"/>
<dbReference type="EMBL" id="ML987189">
    <property type="protein sequence ID" value="KAF2256999.1"/>
    <property type="molecule type" value="Genomic_DNA"/>
</dbReference>
<feature type="compositionally biased region" description="Basic and acidic residues" evidence="1">
    <location>
        <begin position="61"/>
        <end position="81"/>
    </location>
</feature>
<organism evidence="3 4">
    <name type="scientific">Trematosphaeria pertusa</name>
    <dbReference type="NCBI Taxonomy" id="390896"/>
    <lineage>
        <taxon>Eukaryota</taxon>
        <taxon>Fungi</taxon>
        <taxon>Dikarya</taxon>
        <taxon>Ascomycota</taxon>
        <taxon>Pezizomycotina</taxon>
        <taxon>Dothideomycetes</taxon>
        <taxon>Pleosporomycetidae</taxon>
        <taxon>Pleosporales</taxon>
        <taxon>Massarineae</taxon>
        <taxon>Trematosphaeriaceae</taxon>
        <taxon>Trematosphaeria</taxon>
    </lineage>
</organism>
<keyword evidence="2" id="KW-1133">Transmembrane helix</keyword>
<sequence length="145" mass="16651">MSKPSVPELLTTWKDNFTRNFSAAFTNLDAKGWIRIVMIVGTYALLRPYLMKLGAKMQEKQHAKESAESGEIHPNELRGQGKVEIPGVGDSDEEDEEEEKVGQWGRKARVRQRKFIRDALAKEEERLRDEQEAESDKELEEFLTG</sequence>
<accession>A0A6A6J2P9</accession>
<dbReference type="GO" id="GO:0015031">
    <property type="term" value="P:protein transport"/>
    <property type="evidence" value="ECO:0007669"/>
    <property type="project" value="TreeGrafter"/>
</dbReference>
<feature type="compositionally biased region" description="Basic and acidic residues" evidence="1">
    <location>
        <begin position="124"/>
        <end position="136"/>
    </location>
</feature>
<dbReference type="Proteomes" id="UP000800094">
    <property type="component" value="Unassembled WGS sequence"/>
</dbReference>
<protein>
    <submittedName>
        <fullName evidence="3">DUF1531-domain-containing protein</fullName>
    </submittedName>
</protein>
<dbReference type="AlphaFoldDB" id="A0A6A6J2P9"/>
<feature type="transmembrane region" description="Helical" evidence="2">
    <location>
        <begin position="32"/>
        <end position="50"/>
    </location>
</feature>
<dbReference type="RefSeq" id="XP_033692003.1">
    <property type="nucleotide sequence ID" value="XM_033835110.1"/>
</dbReference>